<dbReference type="Proteomes" id="UP000295023">
    <property type="component" value="Unassembled WGS sequence"/>
</dbReference>
<gene>
    <name evidence="2" type="ORF">EXY23_10335</name>
</gene>
<dbReference type="EMBL" id="SKBM01000008">
    <property type="protein sequence ID" value="TCZ63223.1"/>
    <property type="molecule type" value="Genomic_DNA"/>
</dbReference>
<organism evidence="2 3">
    <name type="scientific">Roseicella aquatilis</name>
    <dbReference type="NCBI Taxonomy" id="2527868"/>
    <lineage>
        <taxon>Bacteria</taxon>
        <taxon>Pseudomonadati</taxon>
        <taxon>Pseudomonadota</taxon>
        <taxon>Alphaproteobacteria</taxon>
        <taxon>Acetobacterales</taxon>
        <taxon>Roseomonadaceae</taxon>
        <taxon>Roseicella</taxon>
    </lineage>
</organism>
<comment type="similarity">
    <text evidence="1">Belongs to the phD/YefM antitoxin family.</text>
</comment>
<dbReference type="AlphaFoldDB" id="A0A4R4DQ68"/>
<keyword evidence="3" id="KW-1185">Reference proteome</keyword>
<dbReference type="InterPro" id="IPR036165">
    <property type="entry name" value="YefM-like_sf"/>
</dbReference>
<evidence type="ECO:0000256" key="1">
    <source>
        <dbReference type="ARBA" id="ARBA00009981"/>
    </source>
</evidence>
<dbReference type="SUPFAM" id="SSF143120">
    <property type="entry name" value="YefM-like"/>
    <property type="match status" value="1"/>
</dbReference>
<comment type="caution">
    <text evidence="2">The sequence shown here is derived from an EMBL/GenBank/DDBJ whole genome shotgun (WGS) entry which is preliminary data.</text>
</comment>
<dbReference type="Gene3D" id="3.40.1620.10">
    <property type="entry name" value="YefM-like domain"/>
    <property type="match status" value="1"/>
</dbReference>
<evidence type="ECO:0000313" key="3">
    <source>
        <dbReference type="Proteomes" id="UP000295023"/>
    </source>
</evidence>
<protein>
    <submittedName>
        <fullName evidence="2">Type II toxin-antitoxin system prevent-host-death family antitoxin</fullName>
    </submittedName>
</protein>
<dbReference type="RefSeq" id="WP_132288091.1">
    <property type="nucleotide sequence ID" value="NZ_SKBM01000008.1"/>
</dbReference>
<dbReference type="OrthoDB" id="9800503at2"/>
<evidence type="ECO:0000313" key="2">
    <source>
        <dbReference type="EMBL" id="TCZ63223.1"/>
    </source>
</evidence>
<sequence length="87" mass="9886">MPSTTGADARDRLPALLNASKRGECVTVTRHGRPVAELRPIPAVQGRRVSAESIDWIERQLADLPRLRRTRVRNWTRFAPVGMTRRD</sequence>
<proteinExistence type="inferred from homology"/>
<reference evidence="2 3" key="1">
    <citation type="submission" date="2019-03" db="EMBL/GenBank/DDBJ databases">
        <title>Paracraurococcus aquatilis NE82 genome sequence.</title>
        <authorList>
            <person name="Zhao Y."/>
            <person name="Du Z."/>
        </authorList>
    </citation>
    <scope>NUCLEOTIDE SEQUENCE [LARGE SCALE GENOMIC DNA]</scope>
    <source>
        <strain evidence="2 3">NE82</strain>
    </source>
</reference>
<dbReference type="NCBIfam" id="TIGR01552">
    <property type="entry name" value="phd_fam"/>
    <property type="match status" value="1"/>
</dbReference>
<accession>A0A4R4DQ68</accession>
<name>A0A4R4DQ68_9PROT</name>